<organism evidence="1 2">
    <name type="scientific">Candidatus Desulfatibia vada</name>
    <dbReference type="NCBI Taxonomy" id="2841696"/>
    <lineage>
        <taxon>Bacteria</taxon>
        <taxon>Pseudomonadati</taxon>
        <taxon>Thermodesulfobacteriota</taxon>
        <taxon>Desulfobacteria</taxon>
        <taxon>Desulfobacterales</taxon>
        <taxon>Desulfobacterales incertae sedis</taxon>
        <taxon>Candidatus Desulfatibia</taxon>
    </lineage>
</organism>
<feature type="non-terminal residue" evidence="1">
    <location>
        <position position="455"/>
    </location>
</feature>
<name>A0A8J6TJ13_9BACT</name>
<dbReference type="SUPFAM" id="SSF47413">
    <property type="entry name" value="lambda repressor-like DNA-binding domains"/>
    <property type="match status" value="1"/>
</dbReference>
<dbReference type="EMBL" id="JACNIG010000051">
    <property type="protein sequence ID" value="MBC8430519.1"/>
    <property type="molecule type" value="Genomic_DNA"/>
</dbReference>
<dbReference type="PROSITE" id="PS00092">
    <property type="entry name" value="N6_MTASE"/>
    <property type="match status" value="1"/>
</dbReference>
<sequence length="455" mass="52475">MEVNVSDLTWDQFIYPRGGKSEKTINAYVEALAIGAQFPPIKIQRVFNYADGNETTEATIILDGIHRWFAFKEKGIKEIAAVEWKDEPLDYEKNKTTLLLESAECNISHGDRLSASDKKRIARDIAALDPECTWTEEALAEKLGVIQQTVNTWISDIRARQKVGRNIVIIRLNRLGWTQEQIAGIAGMTQGRVAQIINNTNFGEINNLLSQGRDMDYIARHYNMDLALAWALRLEGKTDQEKFKALNWGLRTWDQWNFNECDERFGDDWPGRIPAQLIAHTLFYFTKAGDLILDPMAGGGVVSDVCLLFGRKCQSFDIATRDNRPEILCHHWDPRNWKWPIAKMPDLIFFDPPYYIKKEKEYEKKANENTPSISSYKKEEYEGFLEGFFLQAHKKSKETTTMAFLNADWRDFESTPASKEKPDNSITIFDYHRLLSKTGWKVTHRIECPLSSERL</sequence>
<dbReference type="InterPro" id="IPR029063">
    <property type="entry name" value="SAM-dependent_MTases_sf"/>
</dbReference>
<dbReference type="Gene3D" id="3.40.50.150">
    <property type="entry name" value="Vaccinia Virus protein VP39"/>
    <property type="match status" value="2"/>
</dbReference>
<dbReference type="InterPro" id="IPR001387">
    <property type="entry name" value="Cro/C1-type_HTH"/>
</dbReference>
<dbReference type="Proteomes" id="UP000605201">
    <property type="component" value="Unassembled WGS sequence"/>
</dbReference>
<dbReference type="InterPro" id="IPR002052">
    <property type="entry name" value="DNA_methylase_N6_adenine_CS"/>
</dbReference>
<dbReference type="GO" id="GO:0032259">
    <property type="term" value="P:methylation"/>
    <property type="evidence" value="ECO:0007669"/>
    <property type="project" value="InterPro"/>
</dbReference>
<evidence type="ECO:0000313" key="2">
    <source>
        <dbReference type="Proteomes" id="UP000605201"/>
    </source>
</evidence>
<dbReference type="InterPro" id="IPR010982">
    <property type="entry name" value="Lambda_DNA-bd_dom_sf"/>
</dbReference>
<protein>
    <submittedName>
        <fullName evidence="1">MerR family transcriptional regulator</fullName>
    </submittedName>
</protein>
<reference evidence="1 2" key="1">
    <citation type="submission" date="2020-08" db="EMBL/GenBank/DDBJ databases">
        <title>Bridging the membrane lipid divide: bacteria of the FCB group superphylum have the potential to synthesize archaeal ether lipids.</title>
        <authorList>
            <person name="Villanueva L."/>
            <person name="Von Meijenfeldt F.A.B."/>
            <person name="Westbye A.B."/>
            <person name="Yadav S."/>
            <person name="Hopmans E.C."/>
            <person name="Dutilh B.E."/>
            <person name="Sinninghe Damste J.S."/>
        </authorList>
    </citation>
    <scope>NUCLEOTIDE SEQUENCE [LARGE SCALE GENOMIC DNA]</scope>
    <source>
        <strain evidence="1">NIOZ-UU17</strain>
    </source>
</reference>
<dbReference type="AlphaFoldDB" id="A0A8J6TJ13"/>
<dbReference type="CDD" id="cd00093">
    <property type="entry name" value="HTH_XRE"/>
    <property type="match status" value="1"/>
</dbReference>
<dbReference type="SUPFAM" id="SSF53335">
    <property type="entry name" value="S-adenosyl-L-methionine-dependent methyltransferases"/>
    <property type="match status" value="2"/>
</dbReference>
<proteinExistence type="predicted"/>
<gene>
    <name evidence="1" type="ORF">H8D96_01240</name>
</gene>
<dbReference type="GO" id="GO:0008168">
    <property type="term" value="F:methyltransferase activity"/>
    <property type="evidence" value="ECO:0007669"/>
    <property type="project" value="InterPro"/>
</dbReference>
<comment type="caution">
    <text evidence="1">The sequence shown here is derived from an EMBL/GenBank/DDBJ whole genome shotgun (WGS) entry which is preliminary data.</text>
</comment>
<dbReference type="GO" id="GO:0003677">
    <property type="term" value="F:DNA binding"/>
    <property type="evidence" value="ECO:0007669"/>
    <property type="project" value="InterPro"/>
</dbReference>
<accession>A0A8J6TJ13</accession>
<evidence type="ECO:0000313" key="1">
    <source>
        <dbReference type="EMBL" id="MBC8430519.1"/>
    </source>
</evidence>